<comment type="miscellaneous">
    <text evidence="17">Bacitracin is thought to be involved in the inhibition of peptidoglycan synthesis by sequestering undecaprenyl diphosphate, thereby reducing the pool of lipid carrier available.</text>
</comment>
<evidence type="ECO:0000256" key="13">
    <source>
        <dbReference type="ARBA" id="ARBA00023316"/>
    </source>
</evidence>
<dbReference type="EC" id="3.6.1.27" evidence="3 17"/>
<dbReference type="GO" id="GO:0005886">
    <property type="term" value="C:plasma membrane"/>
    <property type="evidence" value="ECO:0007669"/>
    <property type="project" value="UniProtKB-SubCell"/>
</dbReference>
<keyword evidence="12 17" id="KW-0046">Antibiotic resistance</keyword>
<gene>
    <name evidence="17" type="primary">uppP</name>
    <name evidence="18" type="ORF">IC620_15810</name>
</gene>
<keyword evidence="13 17" id="KW-0961">Cell wall biogenesis/degradation</keyword>
<evidence type="ECO:0000256" key="4">
    <source>
        <dbReference type="ARBA" id="ARBA00021581"/>
    </source>
</evidence>
<keyword evidence="19" id="KW-1185">Reference proteome</keyword>
<evidence type="ECO:0000256" key="5">
    <source>
        <dbReference type="ARBA" id="ARBA00022475"/>
    </source>
</evidence>
<comment type="catalytic activity">
    <reaction evidence="16 17">
        <text>di-trans,octa-cis-undecaprenyl diphosphate + H2O = di-trans,octa-cis-undecaprenyl phosphate + phosphate + H(+)</text>
        <dbReference type="Rhea" id="RHEA:28094"/>
        <dbReference type="ChEBI" id="CHEBI:15377"/>
        <dbReference type="ChEBI" id="CHEBI:15378"/>
        <dbReference type="ChEBI" id="CHEBI:43474"/>
        <dbReference type="ChEBI" id="CHEBI:58405"/>
        <dbReference type="ChEBI" id="CHEBI:60392"/>
        <dbReference type="EC" id="3.6.1.27"/>
    </reaction>
</comment>
<evidence type="ECO:0000256" key="10">
    <source>
        <dbReference type="ARBA" id="ARBA00022989"/>
    </source>
</evidence>
<keyword evidence="11 17" id="KW-0472">Membrane</keyword>
<feature type="transmembrane region" description="Helical" evidence="17">
    <location>
        <begin position="98"/>
        <end position="120"/>
    </location>
</feature>
<feature type="transmembrane region" description="Helical" evidence="17">
    <location>
        <begin position="204"/>
        <end position="225"/>
    </location>
</feature>
<dbReference type="Proteomes" id="UP000661691">
    <property type="component" value="Unassembled WGS sequence"/>
</dbReference>
<dbReference type="RefSeq" id="WP_191141109.1">
    <property type="nucleotide sequence ID" value="NZ_JACXAG020000014.1"/>
</dbReference>
<accession>A0A926NDH9</accession>
<evidence type="ECO:0000256" key="16">
    <source>
        <dbReference type="ARBA" id="ARBA00047594"/>
    </source>
</evidence>
<keyword evidence="7 17" id="KW-0378">Hydrolase</keyword>
<dbReference type="GO" id="GO:0008360">
    <property type="term" value="P:regulation of cell shape"/>
    <property type="evidence" value="ECO:0007669"/>
    <property type="project" value="UniProtKB-KW"/>
</dbReference>
<keyword evidence="10 17" id="KW-1133">Transmembrane helix</keyword>
<dbReference type="HAMAP" id="MF_01006">
    <property type="entry name" value="Undec_diphosphatase"/>
    <property type="match status" value="1"/>
</dbReference>
<evidence type="ECO:0000256" key="15">
    <source>
        <dbReference type="ARBA" id="ARBA00032932"/>
    </source>
</evidence>
<dbReference type="PANTHER" id="PTHR30622">
    <property type="entry name" value="UNDECAPRENYL-DIPHOSPHATASE"/>
    <property type="match status" value="1"/>
</dbReference>
<organism evidence="18 19">
    <name type="scientific">Polycladospora coralii</name>
    <dbReference type="NCBI Taxonomy" id="2771432"/>
    <lineage>
        <taxon>Bacteria</taxon>
        <taxon>Bacillati</taxon>
        <taxon>Bacillota</taxon>
        <taxon>Bacilli</taxon>
        <taxon>Bacillales</taxon>
        <taxon>Thermoactinomycetaceae</taxon>
        <taxon>Polycladospora</taxon>
    </lineage>
</organism>
<evidence type="ECO:0000256" key="14">
    <source>
        <dbReference type="ARBA" id="ARBA00032707"/>
    </source>
</evidence>
<dbReference type="InterPro" id="IPR003824">
    <property type="entry name" value="UppP"/>
</dbReference>
<evidence type="ECO:0000313" key="19">
    <source>
        <dbReference type="Proteomes" id="UP000661691"/>
    </source>
</evidence>
<feature type="transmembrane region" description="Helical" evidence="17">
    <location>
        <begin position="237"/>
        <end position="257"/>
    </location>
</feature>
<comment type="subcellular location">
    <subcellularLocation>
        <location evidence="1 17">Cell membrane</location>
        <topology evidence="1 17">Multi-pass membrane protein</topology>
    </subcellularLocation>
</comment>
<dbReference type="GO" id="GO:0050380">
    <property type="term" value="F:undecaprenyl-diphosphatase activity"/>
    <property type="evidence" value="ECO:0007669"/>
    <property type="project" value="UniProtKB-UniRule"/>
</dbReference>
<evidence type="ECO:0000256" key="3">
    <source>
        <dbReference type="ARBA" id="ARBA00012374"/>
    </source>
</evidence>
<evidence type="ECO:0000256" key="17">
    <source>
        <dbReference type="HAMAP-Rule" id="MF_01006"/>
    </source>
</evidence>
<sequence length="260" mass="28725">MDIIEAIVLGLIQGLTEFLPISSTGHLYIGRHLFGLDDAGIFLDTMLHFGTLLAVVAVYWREITFMIKHPLSPLSRLVLVATIPTAIIGLLFKDYFEIIARTGETIGWEFLITGLILWMADRWKDNGFKKVHDISYTDALLIGTFQGAAIMPALSRSGLTIAAAIWRKIDKETAAYFSFLVSIPSITGAVILQSRQLFTTGSHALPLSSLLVGMVVSAVFGYIAVKWMIQTLKKGSLKGFALYVWGVGIVILVLQWVNFF</sequence>
<evidence type="ECO:0000256" key="7">
    <source>
        <dbReference type="ARBA" id="ARBA00022801"/>
    </source>
</evidence>
<comment type="function">
    <text evidence="17">Catalyzes the dephosphorylation of undecaprenyl diphosphate (UPP). Confers resistance to bacitracin.</text>
</comment>
<dbReference type="Pfam" id="PF02673">
    <property type="entry name" value="BacA"/>
    <property type="match status" value="1"/>
</dbReference>
<name>A0A926NDH9_9BACL</name>
<protein>
    <recommendedName>
        <fullName evidence="4 17">Undecaprenyl-diphosphatase</fullName>
        <ecNumber evidence="3 17">3.6.1.27</ecNumber>
    </recommendedName>
    <alternativeName>
        <fullName evidence="15 17">Bacitracin resistance protein</fullName>
    </alternativeName>
    <alternativeName>
        <fullName evidence="14 17">Undecaprenyl pyrophosphate phosphatase</fullName>
    </alternativeName>
</protein>
<keyword evidence="6 17" id="KW-0812">Transmembrane</keyword>
<evidence type="ECO:0000256" key="11">
    <source>
        <dbReference type="ARBA" id="ARBA00023136"/>
    </source>
</evidence>
<evidence type="ECO:0000256" key="6">
    <source>
        <dbReference type="ARBA" id="ARBA00022692"/>
    </source>
</evidence>
<reference evidence="18" key="1">
    <citation type="submission" date="2020-09" db="EMBL/GenBank/DDBJ databases">
        <title>A novel bacterium of genus Hazenella, isolated from South China Sea.</title>
        <authorList>
            <person name="Huang H."/>
            <person name="Mo K."/>
            <person name="Hu Y."/>
        </authorList>
    </citation>
    <scope>NUCLEOTIDE SEQUENCE</scope>
    <source>
        <strain evidence="18">IB182357</strain>
    </source>
</reference>
<keyword evidence="5 17" id="KW-1003">Cell membrane</keyword>
<comment type="caution">
    <text evidence="18">The sequence shown here is derived from an EMBL/GenBank/DDBJ whole genome shotgun (WGS) entry which is preliminary data.</text>
</comment>
<feature type="transmembrane region" description="Helical" evidence="17">
    <location>
        <begin position="41"/>
        <end position="61"/>
    </location>
</feature>
<dbReference type="GO" id="GO:0071555">
    <property type="term" value="P:cell wall organization"/>
    <property type="evidence" value="ECO:0007669"/>
    <property type="project" value="UniProtKB-KW"/>
</dbReference>
<feature type="transmembrane region" description="Helical" evidence="17">
    <location>
        <begin position="73"/>
        <end position="92"/>
    </location>
</feature>
<dbReference type="EMBL" id="JACXAH010000039">
    <property type="protein sequence ID" value="MBD1373810.1"/>
    <property type="molecule type" value="Genomic_DNA"/>
</dbReference>
<feature type="transmembrane region" description="Helical" evidence="17">
    <location>
        <begin position="7"/>
        <end position="29"/>
    </location>
</feature>
<dbReference type="PANTHER" id="PTHR30622:SF4">
    <property type="entry name" value="UNDECAPRENYL-DIPHOSPHATASE"/>
    <property type="match status" value="1"/>
</dbReference>
<evidence type="ECO:0000256" key="2">
    <source>
        <dbReference type="ARBA" id="ARBA00010621"/>
    </source>
</evidence>
<evidence type="ECO:0000256" key="8">
    <source>
        <dbReference type="ARBA" id="ARBA00022960"/>
    </source>
</evidence>
<keyword evidence="8 17" id="KW-0133">Cell shape</keyword>
<evidence type="ECO:0000256" key="1">
    <source>
        <dbReference type="ARBA" id="ARBA00004651"/>
    </source>
</evidence>
<feature type="transmembrane region" description="Helical" evidence="17">
    <location>
        <begin position="174"/>
        <end position="192"/>
    </location>
</feature>
<dbReference type="AlphaFoldDB" id="A0A926NDH9"/>
<keyword evidence="9 17" id="KW-0573">Peptidoglycan synthesis</keyword>
<dbReference type="GO" id="GO:0009252">
    <property type="term" value="P:peptidoglycan biosynthetic process"/>
    <property type="evidence" value="ECO:0007669"/>
    <property type="project" value="UniProtKB-KW"/>
</dbReference>
<evidence type="ECO:0000256" key="12">
    <source>
        <dbReference type="ARBA" id="ARBA00023251"/>
    </source>
</evidence>
<comment type="similarity">
    <text evidence="2 17">Belongs to the UppP family.</text>
</comment>
<evidence type="ECO:0000256" key="9">
    <source>
        <dbReference type="ARBA" id="ARBA00022984"/>
    </source>
</evidence>
<evidence type="ECO:0000313" key="18">
    <source>
        <dbReference type="EMBL" id="MBD1373810.1"/>
    </source>
</evidence>
<dbReference type="GO" id="GO:0046677">
    <property type="term" value="P:response to antibiotic"/>
    <property type="evidence" value="ECO:0007669"/>
    <property type="project" value="UniProtKB-UniRule"/>
</dbReference>
<proteinExistence type="inferred from homology"/>